<comment type="function">
    <text evidence="1 11">Condensation of UDP-2,3-diacylglucosamine and 2,3-diacylglucosamine-1-phosphate to form lipid A disaccharide, a precursor of lipid A, a phosphorylated glycolipid that anchors the lipopolysaccharide to the outer membrane of the cell.</text>
</comment>
<evidence type="ECO:0000256" key="5">
    <source>
        <dbReference type="ARBA" id="ARBA00022516"/>
    </source>
</evidence>
<dbReference type="GO" id="GO:0008915">
    <property type="term" value="F:lipid-A-disaccharide synthase activity"/>
    <property type="evidence" value="ECO:0007669"/>
    <property type="project" value="UniProtKB-UniRule"/>
</dbReference>
<dbReference type="GO" id="GO:0005543">
    <property type="term" value="F:phospholipid binding"/>
    <property type="evidence" value="ECO:0007669"/>
    <property type="project" value="TreeGrafter"/>
</dbReference>
<dbReference type="SUPFAM" id="SSF53756">
    <property type="entry name" value="UDP-Glycosyltransferase/glycogen phosphorylase"/>
    <property type="match status" value="1"/>
</dbReference>
<keyword evidence="8 11" id="KW-0808">Transferase</keyword>
<keyword evidence="5 11" id="KW-0444">Lipid biosynthesis</keyword>
<evidence type="ECO:0000256" key="4">
    <source>
        <dbReference type="ARBA" id="ARBA00020902"/>
    </source>
</evidence>
<dbReference type="EC" id="2.4.1.182" evidence="3 11"/>
<dbReference type="EMBL" id="CP010975">
    <property type="protein sequence ID" value="AKE52524.1"/>
    <property type="molecule type" value="Genomic_DNA"/>
</dbReference>
<evidence type="ECO:0000256" key="1">
    <source>
        <dbReference type="ARBA" id="ARBA00002056"/>
    </source>
</evidence>
<evidence type="ECO:0000256" key="9">
    <source>
        <dbReference type="ARBA" id="ARBA00023098"/>
    </source>
</evidence>
<dbReference type="GO" id="GO:0009245">
    <property type="term" value="P:lipid A biosynthetic process"/>
    <property type="evidence" value="ECO:0007669"/>
    <property type="project" value="UniProtKB-UniRule"/>
</dbReference>
<dbReference type="STRING" id="914150.TQ33_1579"/>
<gene>
    <name evidence="11" type="primary">lpxB</name>
    <name evidence="12" type="ORF">TQ33_1579</name>
</gene>
<evidence type="ECO:0000256" key="8">
    <source>
        <dbReference type="ARBA" id="ARBA00022679"/>
    </source>
</evidence>
<name>A0A0F6TRC1_9GAMM</name>
<evidence type="ECO:0000256" key="2">
    <source>
        <dbReference type="ARBA" id="ARBA00007868"/>
    </source>
</evidence>
<evidence type="ECO:0000313" key="12">
    <source>
        <dbReference type="EMBL" id="AKE52524.1"/>
    </source>
</evidence>
<evidence type="ECO:0000256" key="7">
    <source>
        <dbReference type="ARBA" id="ARBA00022676"/>
    </source>
</evidence>
<protein>
    <recommendedName>
        <fullName evidence="4 11">Lipid-A-disaccharide synthase</fullName>
        <ecNumber evidence="3 11">2.4.1.182</ecNumber>
    </recommendedName>
</protein>
<dbReference type="HAMAP" id="MF_00392">
    <property type="entry name" value="LpxB"/>
    <property type="match status" value="1"/>
</dbReference>
<dbReference type="AlphaFoldDB" id="A0A0F6TRC1"/>
<evidence type="ECO:0000313" key="13">
    <source>
        <dbReference type="Proteomes" id="UP000034071"/>
    </source>
</evidence>
<keyword evidence="6 11" id="KW-0441">Lipid A biosynthesis</keyword>
<dbReference type="Pfam" id="PF02684">
    <property type="entry name" value="LpxB"/>
    <property type="match status" value="1"/>
</dbReference>
<sequence length="405" mass="45664">MLPVKSIQRIAIVAGEASGDILGAGLISELKKKYPNAVFEGVAGPLMQQEGCASLYPMESLSVMGILPILKKLPELLKMRADLARYWIDTKPDLFIGIDAPEFNIGLEQKLKNKGIKTVHYVSPSVWAWRPKRIHKIKKAVDLMLCLFPFEQDIYQHHAIDNFCVGHPLADEVPIESHKNDARVELGLVHNKQLVCLMPGSRGSEMKMLGPDFIDMAVLLRQFYPDMGFVVPMANSKRRAQFEQQLLDAKVKHLTLPQIELIDGDSRKAMAAADYVVMASGTATLEAMLIKRPTVVAYKVGPISYKIFKRLLTIDTFAIPNLLSKQSLLPELIQEDCTPDNLFAEVRAWVGDDEHNQGQRWQDVHDAFVELHHSLKKDANVYAANSIEHWWSENGIRQQRSLEHD</sequence>
<dbReference type="RefSeq" id="WP_046561583.1">
    <property type="nucleotide sequence ID" value="NZ_CP010975.1"/>
</dbReference>
<evidence type="ECO:0000256" key="3">
    <source>
        <dbReference type="ARBA" id="ARBA00012687"/>
    </source>
</evidence>
<proteinExistence type="inferred from homology"/>
<dbReference type="InterPro" id="IPR003835">
    <property type="entry name" value="Glyco_trans_19"/>
</dbReference>
<comment type="catalytic activity">
    <reaction evidence="10 11">
        <text>a lipid X + a UDP-2-N,3-O-bis[(3R)-3-hydroxyacyl]-alpha-D-glucosamine = a lipid A disaccharide + UDP + H(+)</text>
        <dbReference type="Rhea" id="RHEA:67828"/>
        <dbReference type="ChEBI" id="CHEBI:15378"/>
        <dbReference type="ChEBI" id="CHEBI:58223"/>
        <dbReference type="ChEBI" id="CHEBI:137748"/>
        <dbReference type="ChEBI" id="CHEBI:176338"/>
        <dbReference type="ChEBI" id="CHEBI:176343"/>
        <dbReference type="EC" id="2.4.1.182"/>
    </reaction>
</comment>
<dbReference type="Proteomes" id="UP000034071">
    <property type="component" value="Chromosome"/>
</dbReference>
<reference evidence="12 13" key="1">
    <citation type="submission" date="2015-02" db="EMBL/GenBank/DDBJ databases">
        <title>Complete genome sequence of Kangiella geojedonensis strain YCS-5T.</title>
        <authorList>
            <person name="Kim K.M."/>
        </authorList>
    </citation>
    <scope>NUCLEOTIDE SEQUENCE [LARGE SCALE GENOMIC DNA]</scope>
    <source>
        <strain evidence="12 13">YCS-5</strain>
    </source>
</reference>
<dbReference type="PATRIC" id="fig|914150.5.peg.1600"/>
<keyword evidence="9 11" id="KW-0443">Lipid metabolism</keyword>
<organism evidence="12 13">
    <name type="scientific">Kangiella geojedonensis</name>
    <dbReference type="NCBI Taxonomy" id="914150"/>
    <lineage>
        <taxon>Bacteria</taxon>
        <taxon>Pseudomonadati</taxon>
        <taxon>Pseudomonadota</taxon>
        <taxon>Gammaproteobacteria</taxon>
        <taxon>Kangiellales</taxon>
        <taxon>Kangiellaceae</taxon>
        <taxon>Kangiella</taxon>
    </lineage>
</organism>
<keyword evidence="7 11" id="KW-0328">Glycosyltransferase</keyword>
<accession>A0A0F6TRC1</accession>
<comment type="similarity">
    <text evidence="2 11">Belongs to the LpxB family.</text>
</comment>
<dbReference type="HOGENOM" id="CLU_036577_3_0_6"/>
<dbReference type="PANTHER" id="PTHR30372">
    <property type="entry name" value="LIPID-A-DISACCHARIDE SYNTHASE"/>
    <property type="match status" value="1"/>
</dbReference>
<dbReference type="UniPathway" id="UPA00973"/>
<dbReference type="PANTHER" id="PTHR30372:SF4">
    <property type="entry name" value="LIPID-A-DISACCHARIDE SYNTHASE, MITOCHONDRIAL-RELATED"/>
    <property type="match status" value="1"/>
</dbReference>
<comment type="pathway">
    <text evidence="11">Bacterial outer membrane biogenesis; LPS lipid A biosynthesis.</text>
</comment>
<dbReference type="NCBIfam" id="TIGR00215">
    <property type="entry name" value="lpxB"/>
    <property type="match status" value="1"/>
</dbReference>
<evidence type="ECO:0000256" key="10">
    <source>
        <dbReference type="ARBA" id="ARBA00048975"/>
    </source>
</evidence>
<dbReference type="GO" id="GO:0016020">
    <property type="term" value="C:membrane"/>
    <property type="evidence" value="ECO:0007669"/>
    <property type="project" value="GOC"/>
</dbReference>
<keyword evidence="13" id="KW-1185">Reference proteome</keyword>
<dbReference type="OrthoDB" id="9801642at2"/>
<evidence type="ECO:0000256" key="11">
    <source>
        <dbReference type="HAMAP-Rule" id="MF_00392"/>
    </source>
</evidence>
<evidence type="ECO:0000256" key="6">
    <source>
        <dbReference type="ARBA" id="ARBA00022556"/>
    </source>
</evidence>
<dbReference type="KEGG" id="kge:TQ33_1579"/>